<reference evidence="1" key="1">
    <citation type="journal article" date="2007" name="Science">
        <title>Draft genome of the filarial nematode parasite Brugia malayi.</title>
        <authorList>
            <person name="Ghedin E."/>
            <person name="Wang S."/>
            <person name="Spiro D."/>
            <person name="Caler E."/>
            <person name="Zhao Q."/>
            <person name="Crabtree J."/>
            <person name="Allen J.E."/>
            <person name="Delcher A.L."/>
            <person name="Guiliano D.B."/>
            <person name="Miranda-Saavedra D."/>
            <person name="Angiuoli S.V."/>
            <person name="Creasy T."/>
            <person name="Amedeo P."/>
            <person name="Haas B."/>
            <person name="El-Sayed N.M."/>
            <person name="Wortman J.R."/>
            <person name="Feldblyum T."/>
            <person name="Tallon L."/>
            <person name="Schatz M."/>
            <person name="Shumway M."/>
            <person name="Koo H."/>
            <person name="Salzberg S.L."/>
            <person name="Schobel S."/>
            <person name="Pertea M."/>
            <person name="Pop M."/>
            <person name="White O."/>
            <person name="Barton G.J."/>
            <person name="Carlow C.K."/>
            <person name="Crawford M.J."/>
            <person name="Daub J."/>
            <person name="Dimmic M.W."/>
            <person name="Estes C.F."/>
            <person name="Foster J.M."/>
            <person name="Ganatra M."/>
            <person name="Gregory W.F."/>
            <person name="Johnson N.M."/>
            <person name="Jin J."/>
            <person name="Komuniecki R."/>
            <person name="Korf I."/>
            <person name="Kumar S."/>
            <person name="Laney S."/>
            <person name="Li B.W."/>
            <person name="Li W."/>
            <person name="Lindblom T.H."/>
            <person name="Lustigman S."/>
            <person name="Ma D."/>
            <person name="Maina C.V."/>
            <person name="Martin D.M."/>
            <person name="McCarter J.P."/>
            <person name="McReynolds L."/>
            <person name="Mitreva M."/>
            <person name="Nutman T.B."/>
            <person name="Parkinson J."/>
            <person name="Peregrin-Alvarez J.M."/>
            <person name="Poole C."/>
            <person name="Ren Q."/>
            <person name="Saunders L."/>
            <person name="Sluder A.E."/>
            <person name="Smith K."/>
            <person name="Stanke M."/>
            <person name="Unnasch T.R."/>
            <person name="Ware J."/>
            <person name="Wei A.D."/>
            <person name="Weil G."/>
            <person name="Williams D.J."/>
            <person name="Zhang Y."/>
            <person name="Williams S.A."/>
            <person name="Fraser-Liggett C."/>
            <person name="Slatko B."/>
            <person name="Blaxter M.L."/>
            <person name="Scott A.L."/>
        </authorList>
    </citation>
    <scope>NUCLEOTIDE SEQUENCE</scope>
    <source>
        <strain evidence="1">FR3</strain>
    </source>
</reference>
<evidence type="ECO:0000313" key="2">
    <source>
        <dbReference type="WormBase" id="Bm14214"/>
    </source>
</evidence>
<gene>
    <name evidence="1 2" type="ORF">Bm14214</name>
    <name evidence="1" type="ORF">BM_Bm14214</name>
</gene>
<proteinExistence type="predicted"/>
<protein>
    <submittedName>
        <fullName evidence="1">Bm14214</fullName>
    </submittedName>
</protein>
<sequence>MKCYNVDSIQEICPKWKLLNESTTEGRCYKTETAILHIPDDAYQRIQNIPGKDYKIKHDHSVD</sequence>
<reference evidence="1" key="2">
    <citation type="submission" date="2012-12" db="EMBL/GenBank/DDBJ databases">
        <authorList>
            <person name="Gao Y.W."/>
            <person name="Fan S.T."/>
            <person name="Sun H.T."/>
            <person name="Wang Z."/>
            <person name="Gao X.L."/>
            <person name="Li Y.G."/>
            <person name="Wang T.C."/>
            <person name="Zhang K."/>
            <person name="Xu W.W."/>
            <person name="Yu Z.J."/>
            <person name="Xia X.Z."/>
        </authorList>
    </citation>
    <scope>NUCLEOTIDE SEQUENCE</scope>
    <source>
        <strain evidence="1">FR3</strain>
    </source>
</reference>
<dbReference type="WormBase" id="Bm14214">
    <property type="protein sequence ID" value="BM42029"/>
    <property type="gene ID" value="WBGene00234475"/>
</dbReference>
<dbReference type="AlphaFoldDB" id="A0A0J9XVZ1"/>
<accession>A0A0J9XVZ1</accession>
<name>A0A0J9XVZ1_BRUMA</name>
<dbReference type="EMBL" id="LN856957">
    <property type="protein sequence ID" value="CDP96543.1"/>
    <property type="molecule type" value="Genomic_DNA"/>
</dbReference>
<organism evidence="1">
    <name type="scientific">Brugia malayi</name>
    <name type="common">Filarial nematode worm</name>
    <dbReference type="NCBI Taxonomy" id="6279"/>
    <lineage>
        <taxon>Eukaryota</taxon>
        <taxon>Metazoa</taxon>
        <taxon>Ecdysozoa</taxon>
        <taxon>Nematoda</taxon>
        <taxon>Chromadorea</taxon>
        <taxon>Rhabditida</taxon>
        <taxon>Spirurina</taxon>
        <taxon>Spiruromorpha</taxon>
        <taxon>Filarioidea</taxon>
        <taxon>Onchocercidae</taxon>
        <taxon>Brugia</taxon>
    </lineage>
</organism>
<evidence type="ECO:0000313" key="1">
    <source>
        <dbReference type="EMBL" id="CDP96543.1"/>
    </source>
</evidence>